<comment type="function">
    <text evidence="1 11">Subunit of the oligosaccharyl transferase (OST) complex that catalyzes the initial transfer of a defined glycan (Glc(3)Man(9)GlcNAc(2) in eukaryotes) from the lipid carrier dolichol-pyrophosphate to an asparagine residue within an Asn-X-Ser/Thr consensus motif in nascent polypeptide chains, the first step in protein N-glycosylation. N-glycosylation occurs cotranslationally and the complex associates with the Sec61 complex at the channel-forming translocon complex that mediates protein translocation across the endoplasmic reticulum (ER). All subunits are required for a maximal enzyme activity.</text>
</comment>
<feature type="signal peptide" evidence="11">
    <location>
        <begin position="1"/>
        <end position="19"/>
    </location>
</feature>
<dbReference type="PANTHER" id="PTHR21049:SF0">
    <property type="entry name" value="DOLICHYL-DIPHOSPHOOLIGOSACCHARIDE--PROTEIN GLYCOSYLTRANSFERASE SUBUNIT 1"/>
    <property type="match status" value="1"/>
</dbReference>
<evidence type="ECO:0000256" key="10">
    <source>
        <dbReference type="ARBA" id="ARBA00023136"/>
    </source>
</evidence>
<feature type="chain" id="PRO_5035963260" description="Dolichyl-diphosphooligosaccharide--protein glycosyltransferase subunit 1" evidence="11">
    <location>
        <begin position="20"/>
        <end position="601"/>
    </location>
</feature>
<comment type="pathway">
    <text evidence="3 11">Protein modification; protein glycosylation.</text>
</comment>
<name>A0A8S4A6Q2_9EUPU</name>
<evidence type="ECO:0000256" key="12">
    <source>
        <dbReference type="SAM" id="Coils"/>
    </source>
</evidence>
<keyword evidence="9 11" id="KW-1133">Transmembrane helix</keyword>
<evidence type="ECO:0000256" key="9">
    <source>
        <dbReference type="ARBA" id="ARBA00022989"/>
    </source>
</evidence>
<proteinExistence type="inferred from homology"/>
<comment type="subcellular location">
    <subcellularLocation>
        <location evidence="2 11">Endoplasmic reticulum membrane</location>
        <topology evidence="2 11">Single-pass type I membrane protein</topology>
    </subcellularLocation>
</comment>
<organism evidence="13 14">
    <name type="scientific">Candidula unifasciata</name>
    <dbReference type="NCBI Taxonomy" id="100452"/>
    <lineage>
        <taxon>Eukaryota</taxon>
        <taxon>Metazoa</taxon>
        <taxon>Spiralia</taxon>
        <taxon>Lophotrochozoa</taxon>
        <taxon>Mollusca</taxon>
        <taxon>Gastropoda</taxon>
        <taxon>Heterobranchia</taxon>
        <taxon>Euthyneura</taxon>
        <taxon>Panpulmonata</taxon>
        <taxon>Eupulmonata</taxon>
        <taxon>Stylommatophora</taxon>
        <taxon>Helicina</taxon>
        <taxon>Helicoidea</taxon>
        <taxon>Geomitridae</taxon>
        <taxon>Candidula</taxon>
    </lineage>
</organism>
<evidence type="ECO:0000256" key="2">
    <source>
        <dbReference type="ARBA" id="ARBA00004115"/>
    </source>
</evidence>
<dbReference type="AlphaFoldDB" id="A0A8S4A6Q2"/>
<reference evidence="13" key="1">
    <citation type="submission" date="2021-04" db="EMBL/GenBank/DDBJ databases">
        <authorList>
            <consortium name="Molecular Ecology Group"/>
        </authorList>
    </citation>
    <scope>NUCLEOTIDE SEQUENCE</scope>
</reference>
<evidence type="ECO:0000256" key="6">
    <source>
        <dbReference type="ARBA" id="ARBA00022692"/>
    </source>
</evidence>
<evidence type="ECO:0000256" key="11">
    <source>
        <dbReference type="RuleBase" id="RU361143"/>
    </source>
</evidence>
<dbReference type="Proteomes" id="UP000678393">
    <property type="component" value="Unassembled WGS sequence"/>
</dbReference>
<evidence type="ECO:0000313" key="14">
    <source>
        <dbReference type="Proteomes" id="UP000678393"/>
    </source>
</evidence>
<keyword evidence="8 11" id="KW-0256">Endoplasmic reticulum</keyword>
<comment type="caution">
    <text evidence="13">The sequence shown here is derived from an EMBL/GenBank/DDBJ whole genome shotgun (WGS) entry which is preliminary data.</text>
</comment>
<dbReference type="PANTHER" id="PTHR21049">
    <property type="entry name" value="RIBOPHORIN I"/>
    <property type="match status" value="1"/>
</dbReference>
<dbReference type="Pfam" id="PF04597">
    <property type="entry name" value="Ribophorin_I"/>
    <property type="match status" value="1"/>
</dbReference>
<evidence type="ECO:0000256" key="5">
    <source>
        <dbReference type="ARBA" id="ARBA00017611"/>
    </source>
</evidence>
<dbReference type="EMBL" id="CAJHNH020008510">
    <property type="protein sequence ID" value="CAG5136260.1"/>
    <property type="molecule type" value="Genomic_DNA"/>
</dbReference>
<sequence length="601" mass="68333">MKTRLLTLLLLHFFVSAYCKVNQDTIDGNIVNAKVDRRLDISSHLLKTVTSITLTNKGSSAVRHFLFAVDPTLKDSLSYISASVKDHKSDKLEVSETNVPGHSDKRFYRVALPSSLEAGKTVSIDVDAVYTHVLTPFPSSITQAEKQLVVLETNLYFYSPYPTTSQTTTVITANTNVESYTKTKPVSQSDTTINYGPFEDTVPFSEAPLRVHEENNSPFLTVTYLERLVEVSHWGNIAVEEHVDVRHTGATLKGPFSRFDYQRQQDGYASVKQFKTSLPASAHDVYYRDEIGNISTSNLRESDESVEVELRPRFPLFGGWKTRYILGYNVPSYEYLFNKGDHYALKIRFIDHIYDDMVVDEVLLKIILPEGAKDIQLKVPFDVERRGDDVHYTYLDTLGRPVVVLHKLNLVEQHIQDFELHYTFQRLRLLQEPLLVVGAFYLLFLAVIIYVRLDFSITKDEAKESRMRVSSLIDEVQSAHDRRSALYQSYDDAINKYKSSKDLAAFVLSRKKIDADYKQLTQQIQNLQAQLKAEGSDAAEKVSELQRLDVLYKEQIALAITAAEKLVAGKLARAQYLENEGAITGKCEETYKKMESLRSAL</sequence>
<evidence type="ECO:0000256" key="4">
    <source>
        <dbReference type="ARBA" id="ARBA00008905"/>
    </source>
</evidence>
<evidence type="ECO:0000313" key="13">
    <source>
        <dbReference type="EMBL" id="CAG5136260.1"/>
    </source>
</evidence>
<dbReference type="InterPro" id="IPR007676">
    <property type="entry name" value="Ribophorin_I"/>
</dbReference>
<evidence type="ECO:0000256" key="3">
    <source>
        <dbReference type="ARBA" id="ARBA00004922"/>
    </source>
</evidence>
<dbReference type="GO" id="GO:0008250">
    <property type="term" value="C:oligosaccharyltransferase complex"/>
    <property type="evidence" value="ECO:0007669"/>
    <property type="project" value="UniProtKB-UniRule"/>
</dbReference>
<keyword evidence="14" id="KW-1185">Reference proteome</keyword>
<gene>
    <name evidence="13" type="ORF">CUNI_LOCUS21818</name>
</gene>
<evidence type="ECO:0000256" key="8">
    <source>
        <dbReference type="ARBA" id="ARBA00022824"/>
    </source>
</evidence>
<dbReference type="OrthoDB" id="310030at2759"/>
<keyword evidence="7 11" id="KW-0732">Signal</keyword>
<evidence type="ECO:0000256" key="1">
    <source>
        <dbReference type="ARBA" id="ARBA00002791"/>
    </source>
</evidence>
<dbReference type="GO" id="GO:0018279">
    <property type="term" value="P:protein N-linked glycosylation via asparagine"/>
    <property type="evidence" value="ECO:0007669"/>
    <property type="project" value="TreeGrafter"/>
</dbReference>
<protein>
    <recommendedName>
        <fullName evidence="5 11">Dolichyl-diphosphooligosaccharide--protein glycosyltransferase subunit 1</fullName>
    </recommendedName>
</protein>
<feature type="transmembrane region" description="Helical" evidence="11">
    <location>
        <begin position="434"/>
        <end position="453"/>
    </location>
</feature>
<keyword evidence="6 11" id="KW-0812">Transmembrane</keyword>
<comment type="subunit">
    <text evidence="11">Component of the oligosaccharyltransferase (OST) complex.</text>
</comment>
<accession>A0A8S4A6Q2</accession>
<evidence type="ECO:0000256" key="7">
    <source>
        <dbReference type="ARBA" id="ARBA00022729"/>
    </source>
</evidence>
<comment type="similarity">
    <text evidence="4 11">Belongs to the OST1 family.</text>
</comment>
<keyword evidence="12" id="KW-0175">Coiled coil</keyword>
<keyword evidence="10 11" id="KW-0472">Membrane</keyword>
<feature type="coiled-coil region" evidence="12">
    <location>
        <begin position="510"/>
        <end position="537"/>
    </location>
</feature>